<dbReference type="EMBL" id="CM000781">
    <property type="protein sequence ID" value="AQK69766.1"/>
    <property type="molecule type" value="Genomic_DNA"/>
</dbReference>
<evidence type="ECO:0000256" key="1">
    <source>
        <dbReference type="SAM" id="MobiDB-lite"/>
    </source>
</evidence>
<proteinExistence type="predicted"/>
<sequence length="101" mass="11164">MQGRRRSPSRDSTTTKQEDYVPDTLHTEQMTEQAGLNCSGHSDILGLGVVCNKKGGFGVDDFVVEFLGRFTLLGDGMKSKMVLNIYKTTVKIKLLSFTTLC</sequence>
<reference evidence="2" key="1">
    <citation type="submission" date="2015-12" db="EMBL/GenBank/DDBJ databases">
        <title>Update maize B73 reference genome by single molecule sequencing technologies.</title>
        <authorList>
            <consortium name="Maize Genome Sequencing Project"/>
            <person name="Ware D."/>
        </authorList>
    </citation>
    <scope>NUCLEOTIDE SEQUENCE</scope>
    <source>
        <tissue evidence="2">Seedling</tissue>
    </source>
</reference>
<gene>
    <name evidence="2" type="ORF">ZEAMMB73_Zm00001d015930</name>
</gene>
<organism evidence="2">
    <name type="scientific">Zea mays</name>
    <name type="common">Maize</name>
    <dbReference type="NCBI Taxonomy" id="4577"/>
    <lineage>
        <taxon>Eukaryota</taxon>
        <taxon>Viridiplantae</taxon>
        <taxon>Streptophyta</taxon>
        <taxon>Embryophyta</taxon>
        <taxon>Tracheophyta</taxon>
        <taxon>Spermatophyta</taxon>
        <taxon>Magnoliopsida</taxon>
        <taxon>Liliopsida</taxon>
        <taxon>Poales</taxon>
        <taxon>Poaceae</taxon>
        <taxon>PACMAD clade</taxon>
        <taxon>Panicoideae</taxon>
        <taxon>Andropogonodae</taxon>
        <taxon>Andropogoneae</taxon>
        <taxon>Tripsacinae</taxon>
        <taxon>Zea</taxon>
    </lineage>
</organism>
<evidence type="ECO:0000313" key="2">
    <source>
        <dbReference type="EMBL" id="AQK69767.1"/>
    </source>
</evidence>
<dbReference type="AlphaFoldDB" id="A0A1D6H4L7"/>
<accession>A0A1D6H4L7</accession>
<feature type="region of interest" description="Disordered" evidence="1">
    <location>
        <begin position="1"/>
        <end position="24"/>
    </location>
</feature>
<protein>
    <submittedName>
        <fullName evidence="2">Uncharacterized protein</fullName>
    </submittedName>
</protein>
<dbReference type="InParanoid" id="A0A1D6H4L7"/>
<dbReference type="EMBL" id="CM000781">
    <property type="protein sequence ID" value="AQK69767.1"/>
    <property type="molecule type" value="Genomic_DNA"/>
</dbReference>
<name>A0A1D6H4L7_MAIZE</name>